<dbReference type="InterPro" id="IPR036866">
    <property type="entry name" value="RibonucZ/Hydroxyglut_hydro"/>
</dbReference>
<dbReference type="Gene3D" id="3.60.15.10">
    <property type="entry name" value="Ribonuclease Z/Hydroxyacylglutathione hydrolase-like"/>
    <property type="match status" value="1"/>
</dbReference>
<dbReference type="EMBL" id="PSZM01000045">
    <property type="protein sequence ID" value="PQL90716.1"/>
    <property type="molecule type" value="Genomic_DNA"/>
</dbReference>
<keyword evidence="1" id="KW-0812">Transmembrane</keyword>
<evidence type="ECO:0000259" key="2">
    <source>
        <dbReference type="Pfam" id="PF12706"/>
    </source>
</evidence>
<evidence type="ECO:0000313" key="3">
    <source>
        <dbReference type="EMBL" id="PQL90716.1"/>
    </source>
</evidence>
<organism evidence="3 4">
    <name type="scientific">Apibacter adventoris</name>
    <dbReference type="NCBI Taxonomy" id="1679466"/>
    <lineage>
        <taxon>Bacteria</taxon>
        <taxon>Pseudomonadati</taxon>
        <taxon>Bacteroidota</taxon>
        <taxon>Flavobacteriia</taxon>
        <taxon>Flavobacteriales</taxon>
        <taxon>Weeksellaceae</taxon>
        <taxon>Apibacter</taxon>
    </lineage>
</organism>
<keyword evidence="1" id="KW-1133">Transmembrane helix</keyword>
<evidence type="ECO:0000256" key="1">
    <source>
        <dbReference type="SAM" id="Phobius"/>
    </source>
</evidence>
<comment type="caution">
    <text evidence="3">The sequence shown here is derived from an EMBL/GenBank/DDBJ whole genome shotgun (WGS) entry which is preliminary data.</text>
</comment>
<gene>
    <name evidence="3" type="ORF">C4S77_09665</name>
</gene>
<dbReference type="PANTHER" id="PTHR15032">
    <property type="entry name" value="N-ACYL-PHOSPHATIDYLETHANOLAMINE-HYDROLYZING PHOSPHOLIPASE D"/>
    <property type="match status" value="1"/>
</dbReference>
<dbReference type="Pfam" id="PF12706">
    <property type="entry name" value="Lactamase_B_2"/>
    <property type="match status" value="1"/>
</dbReference>
<keyword evidence="4" id="KW-1185">Reference proteome</keyword>
<dbReference type="InterPro" id="IPR001279">
    <property type="entry name" value="Metallo-B-lactamas"/>
</dbReference>
<sequence length="378" mass="43645">MTKLKNQDKAMKLLKTKKRKRILQLIGIAVLFCIIGYNTLFRSQNMIEYRINPSLVCVNPNWKGNVFINGKFQNDTIPESAPLLEVLKWKFSKNPQKKEKKEENYRLTVESIDSFSDTKNKIIWLGHATFLIQLDGARIITDPVFGDIPTKKRKVQLPCNPDSLKNIDYLLVSHDHRDHFDKKSIEQLHLNNPFIQALAPLEAKRLFSTKKLKQIPLQEAGWYQEYNIEKDIRIVFLPAKHWGRRSLNDFNKTLWGSFLIIGKKTKVFFAGDSAYHPHIYKDIYNLFGAIDICIFPIGAYSPEYMMASSHMNPEEAVNAFNDLKGKIFIPMHYGTFDLSDEPLGEPIKRLITAIIENNRANKLTELSIGGTYLIDNLK</sequence>
<name>A0A2S8A8A5_9FLAO</name>
<dbReference type="Proteomes" id="UP000238042">
    <property type="component" value="Unassembled WGS sequence"/>
</dbReference>
<reference evidence="3 4" key="1">
    <citation type="submission" date="2018-02" db="EMBL/GenBank/DDBJ databases">
        <title>Genome sequences of Apibacter spp., gut symbionts of Asian honey bees.</title>
        <authorList>
            <person name="Kwong W.K."/>
            <person name="Steele M.I."/>
            <person name="Moran N.A."/>
        </authorList>
    </citation>
    <scope>NUCLEOTIDE SEQUENCE [LARGE SCALE GENOMIC DNA]</scope>
    <source>
        <strain evidence="4">wkB301</strain>
    </source>
</reference>
<keyword evidence="1" id="KW-0472">Membrane</keyword>
<evidence type="ECO:0000313" key="4">
    <source>
        <dbReference type="Proteomes" id="UP000238042"/>
    </source>
</evidence>
<accession>A0A2S8A8A5</accession>
<protein>
    <recommendedName>
        <fullName evidence="2">Metallo-beta-lactamase domain-containing protein</fullName>
    </recommendedName>
</protein>
<feature type="transmembrane region" description="Helical" evidence="1">
    <location>
        <begin position="21"/>
        <end position="40"/>
    </location>
</feature>
<proteinExistence type="predicted"/>
<dbReference type="PANTHER" id="PTHR15032:SF4">
    <property type="entry name" value="N-ACYL-PHOSPHATIDYLETHANOLAMINE-HYDROLYZING PHOSPHOLIPASE D"/>
    <property type="match status" value="1"/>
</dbReference>
<dbReference type="GO" id="GO:0005737">
    <property type="term" value="C:cytoplasm"/>
    <property type="evidence" value="ECO:0007669"/>
    <property type="project" value="TreeGrafter"/>
</dbReference>
<feature type="domain" description="Metallo-beta-lactamase" evidence="2">
    <location>
        <begin position="138"/>
        <end position="333"/>
    </location>
</feature>
<dbReference type="AlphaFoldDB" id="A0A2S8A8A5"/>
<dbReference type="SUPFAM" id="SSF56281">
    <property type="entry name" value="Metallo-hydrolase/oxidoreductase"/>
    <property type="match status" value="1"/>
</dbReference>